<evidence type="ECO:0000313" key="8">
    <source>
        <dbReference type="Proteomes" id="UP000216316"/>
    </source>
</evidence>
<comment type="caution">
    <text evidence="6">The sequence shown here is derived from an EMBL/GenBank/DDBJ whole genome shotgun (WGS) entry which is preliminary data.</text>
</comment>
<dbReference type="AlphaFoldDB" id="A0A256LJJ6"/>
<evidence type="ECO:0000256" key="1">
    <source>
        <dbReference type="ARBA" id="ARBA00023125"/>
    </source>
</evidence>
<dbReference type="Pfam" id="PF00436">
    <property type="entry name" value="SSB"/>
    <property type="match status" value="1"/>
</dbReference>
<dbReference type="PROSITE" id="PS50935">
    <property type="entry name" value="SSB"/>
    <property type="match status" value="1"/>
</dbReference>
<gene>
    <name evidence="5" type="ORF">CBF53_00845</name>
    <name evidence="6" type="ORF">CBF70_00975</name>
</gene>
<dbReference type="PANTHER" id="PTHR10302">
    <property type="entry name" value="SINGLE-STRANDED DNA-BINDING PROTEIN"/>
    <property type="match status" value="1"/>
</dbReference>
<dbReference type="Proteomes" id="UP000215828">
    <property type="component" value="Unassembled WGS sequence"/>
</dbReference>
<reference evidence="6 7" key="1">
    <citation type="submission" date="2017-04" db="EMBL/GenBank/DDBJ databases">
        <authorList>
            <person name="Afonso C.L."/>
            <person name="Miller P.J."/>
            <person name="Scott M.A."/>
            <person name="Spackman E."/>
            <person name="Goraichik I."/>
            <person name="Dimitrov K.M."/>
            <person name="Suarez D.L."/>
            <person name="Swayne D.E."/>
        </authorList>
    </citation>
    <scope>NUCLEOTIDE SEQUENCE [LARGE SCALE GENOMIC DNA]</scope>
    <source>
        <strain evidence="6 7">609q</strain>
    </source>
</reference>
<reference evidence="7 8" key="3">
    <citation type="submission" date="2017-09" db="EMBL/GenBank/DDBJ databases">
        <title>Tripartite evolution among Lactobacillus johnsonii, Lactobacillus taiwanensis, Lactobacillus reuteri and their rodent host.</title>
        <authorList>
            <person name="Wang T."/>
            <person name="Knowles S."/>
            <person name="Cheng C."/>
        </authorList>
    </citation>
    <scope>NUCLEOTIDE SEQUENCE [LARGE SCALE GENOMIC DNA]</scope>
    <source>
        <strain evidence="6 7">609q</strain>
        <strain evidence="5 8">609u</strain>
    </source>
</reference>
<evidence type="ECO:0000313" key="6">
    <source>
        <dbReference type="EMBL" id="OYR93196.1"/>
    </source>
</evidence>
<comment type="subunit">
    <text evidence="2">Homotetramer.</text>
</comment>
<dbReference type="GO" id="GO:0009295">
    <property type="term" value="C:nucleoid"/>
    <property type="evidence" value="ECO:0007669"/>
    <property type="project" value="TreeGrafter"/>
</dbReference>
<feature type="region of interest" description="Disordered" evidence="4">
    <location>
        <begin position="118"/>
        <end position="187"/>
    </location>
</feature>
<dbReference type="InterPro" id="IPR011344">
    <property type="entry name" value="ssDNA-bd"/>
</dbReference>
<dbReference type="PANTHER" id="PTHR10302:SF27">
    <property type="entry name" value="SINGLE-STRANDED DNA-BINDING PROTEIN"/>
    <property type="match status" value="1"/>
</dbReference>
<protein>
    <recommendedName>
        <fullName evidence="2 3">Single-stranded DNA-binding protein</fullName>
        <shortName evidence="2">SSB</shortName>
    </recommendedName>
</protein>
<evidence type="ECO:0000256" key="3">
    <source>
        <dbReference type="RuleBase" id="RU000524"/>
    </source>
</evidence>
<dbReference type="GO" id="GO:0006260">
    <property type="term" value="P:DNA replication"/>
    <property type="evidence" value="ECO:0007669"/>
    <property type="project" value="InterPro"/>
</dbReference>
<sequence length="187" mass="20756">MDGRNKVEVLKTGETIMNSVNLTGRVTKAIELSTTKSGQSVASFNLAVNDHRDKNGNEVAYFIRIVAWGNWAKVCHQWAKKGTLIGVNGKLTSNVYTTKQGEKRYVTEVFAHSIDLLARPKQQDSDKPNTTPAVPTSDSVNQDMSRSLENEDKTNTSNIERESTTSTEPDFNNLDFGLEDTDLDVPF</sequence>
<dbReference type="HAMAP" id="MF_00984">
    <property type="entry name" value="SSB"/>
    <property type="match status" value="1"/>
</dbReference>
<dbReference type="RefSeq" id="WP_094496836.1">
    <property type="nucleotide sequence ID" value="NZ_NGNX01000003.1"/>
</dbReference>
<dbReference type="NCBIfam" id="TIGR00621">
    <property type="entry name" value="ssb"/>
    <property type="match status" value="1"/>
</dbReference>
<feature type="compositionally biased region" description="Polar residues" evidence="4">
    <location>
        <begin position="128"/>
        <end position="145"/>
    </location>
</feature>
<evidence type="ECO:0000313" key="5">
    <source>
        <dbReference type="EMBL" id="OYR89065.1"/>
    </source>
</evidence>
<evidence type="ECO:0000313" key="7">
    <source>
        <dbReference type="Proteomes" id="UP000215828"/>
    </source>
</evidence>
<evidence type="ECO:0000256" key="2">
    <source>
        <dbReference type="HAMAP-Rule" id="MF_00984"/>
    </source>
</evidence>
<evidence type="ECO:0000256" key="4">
    <source>
        <dbReference type="SAM" id="MobiDB-lite"/>
    </source>
</evidence>
<comment type="caution">
    <text evidence="2">Lacks conserved residue(s) required for the propagation of feature annotation.</text>
</comment>
<feature type="compositionally biased region" description="Basic and acidic residues" evidence="4">
    <location>
        <begin position="146"/>
        <end position="163"/>
    </location>
</feature>
<keyword evidence="8" id="KW-1185">Reference proteome</keyword>
<dbReference type="Proteomes" id="UP000216316">
    <property type="component" value="Unassembled WGS sequence"/>
</dbReference>
<dbReference type="InterPro" id="IPR000424">
    <property type="entry name" value="Primosome_PriB/ssb"/>
</dbReference>
<organism evidence="6 7">
    <name type="scientific">Lactobacillus taiwanensis</name>
    <dbReference type="NCBI Taxonomy" id="508451"/>
    <lineage>
        <taxon>Bacteria</taxon>
        <taxon>Bacillati</taxon>
        <taxon>Bacillota</taxon>
        <taxon>Bacilli</taxon>
        <taxon>Lactobacillales</taxon>
        <taxon>Lactobacillaceae</taxon>
        <taxon>Lactobacillus</taxon>
    </lineage>
</organism>
<reference evidence="5" key="2">
    <citation type="submission" date="2017-05" db="EMBL/GenBank/DDBJ databases">
        <authorList>
            <person name="Lin X.B."/>
            <person name="Stothard P."/>
            <person name="Tasseva G."/>
            <person name="Walter J."/>
        </authorList>
    </citation>
    <scope>NUCLEOTIDE SEQUENCE</scope>
    <source>
        <strain evidence="5">609u</strain>
    </source>
</reference>
<dbReference type="InterPro" id="IPR012340">
    <property type="entry name" value="NA-bd_OB-fold"/>
</dbReference>
<dbReference type="EMBL" id="NGNV01000002">
    <property type="protein sequence ID" value="OYR89065.1"/>
    <property type="molecule type" value="Genomic_DNA"/>
</dbReference>
<dbReference type="Gene3D" id="2.40.50.140">
    <property type="entry name" value="Nucleic acid-binding proteins"/>
    <property type="match status" value="1"/>
</dbReference>
<dbReference type="SUPFAM" id="SSF50249">
    <property type="entry name" value="Nucleic acid-binding proteins"/>
    <property type="match status" value="1"/>
</dbReference>
<name>A0A256LJJ6_9LACO</name>
<proteinExistence type="inferred from homology"/>
<dbReference type="GO" id="GO:0003697">
    <property type="term" value="F:single-stranded DNA binding"/>
    <property type="evidence" value="ECO:0007669"/>
    <property type="project" value="UniProtKB-UniRule"/>
</dbReference>
<dbReference type="CDD" id="cd04496">
    <property type="entry name" value="SSB_OBF"/>
    <property type="match status" value="1"/>
</dbReference>
<keyword evidence="1 2" id="KW-0238">DNA-binding</keyword>
<dbReference type="EMBL" id="NGNX01000003">
    <property type="protein sequence ID" value="OYR93196.1"/>
    <property type="molecule type" value="Genomic_DNA"/>
</dbReference>
<accession>A0A256LJJ6</accession>
<feature type="compositionally biased region" description="Acidic residues" evidence="4">
    <location>
        <begin position="177"/>
        <end position="187"/>
    </location>
</feature>